<dbReference type="InterPro" id="IPR012340">
    <property type="entry name" value="NA-bd_OB-fold"/>
</dbReference>
<dbReference type="Proteomes" id="UP001408594">
    <property type="component" value="Unassembled WGS sequence"/>
</dbReference>
<dbReference type="Gene3D" id="3.40.50.300">
    <property type="entry name" value="P-loop containing nucleotide triphosphate hydrolases"/>
    <property type="match status" value="1"/>
</dbReference>
<evidence type="ECO:0000259" key="4">
    <source>
        <dbReference type="PROSITE" id="PS50893"/>
    </source>
</evidence>
<keyword evidence="1" id="KW-0813">Transport</keyword>
<dbReference type="Gene3D" id="2.40.50.140">
    <property type="entry name" value="Nucleic acid-binding proteins"/>
    <property type="match status" value="1"/>
</dbReference>
<dbReference type="GO" id="GO:0005524">
    <property type="term" value="F:ATP binding"/>
    <property type="evidence" value="ECO:0007669"/>
    <property type="project" value="UniProtKB-KW"/>
</dbReference>
<gene>
    <name evidence="5" type="primary">malK</name>
    <name evidence="5" type="ORF">Maes01_02075</name>
</gene>
<accession>A0ABP9WTP7</accession>
<evidence type="ECO:0000256" key="3">
    <source>
        <dbReference type="ARBA" id="ARBA00022840"/>
    </source>
</evidence>
<dbReference type="InterPro" id="IPR027417">
    <property type="entry name" value="P-loop_NTPase"/>
</dbReference>
<dbReference type="SUPFAM" id="SSF52540">
    <property type="entry name" value="P-loop containing nucleoside triphosphate hydrolases"/>
    <property type="match status" value="1"/>
</dbReference>
<dbReference type="CDD" id="cd03301">
    <property type="entry name" value="ABC_MalK_N"/>
    <property type="match status" value="1"/>
</dbReference>
<dbReference type="EMBL" id="BAABRT010000016">
    <property type="protein sequence ID" value="GAA5525505.1"/>
    <property type="molecule type" value="Genomic_DNA"/>
</dbReference>
<feature type="domain" description="ABC transporter" evidence="4">
    <location>
        <begin position="4"/>
        <end position="234"/>
    </location>
</feature>
<dbReference type="PANTHER" id="PTHR43875:SF1">
    <property type="entry name" value="OSMOPROTECTIVE COMPOUNDS UPTAKE ATP-BINDING PROTEIN GGTA"/>
    <property type="match status" value="1"/>
</dbReference>
<evidence type="ECO:0000313" key="5">
    <source>
        <dbReference type="EMBL" id="GAA5525505.1"/>
    </source>
</evidence>
<evidence type="ECO:0000313" key="6">
    <source>
        <dbReference type="Proteomes" id="UP001408594"/>
    </source>
</evidence>
<evidence type="ECO:0000256" key="1">
    <source>
        <dbReference type="ARBA" id="ARBA00022448"/>
    </source>
</evidence>
<dbReference type="Pfam" id="PF08402">
    <property type="entry name" value="TOBE_2"/>
    <property type="match status" value="1"/>
</dbReference>
<dbReference type="NCBIfam" id="NF008653">
    <property type="entry name" value="PRK11650.1"/>
    <property type="match status" value="1"/>
</dbReference>
<dbReference type="Gene3D" id="2.40.50.100">
    <property type="match status" value="1"/>
</dbReference>
<evidence type="ECO:0000256" key="2">
    <source>
        <dbReference type="ARBA" id="ARBA00022741"/>
    </source>
</evidence>
<name>A0ABP9WTP7_9GAMM</name>
<dbReference type="Pfam" id="PF00005">
    <property type="entry name" value="ABC_tran"/>
    <property type="match status" value="1"/>
</dbReference>
<comment type="caution">
    <text evidence="5">The sequence shown here is derived from an EMBL/GenBank/DDBJ whole genome shotgun (WGS) entry which is preliminary data.</text>
</comment>
<dbReference type="InterPro" id="IPR047641">
    <property type="entry name" value="ABC_transpr_MalK/UgpC-like"/>
</dbReference>
<dbReference type="SMART" id="SM00382">
    <property type="entry name" value="AAA"/>
    <property type="match status" value="1"/>
</dbReference>
<dbReference type="InterPro" id="IPR015855">
    <property type="entry name" value="ABC_transpr_MalK-like"/>
</dbReference>
<organism evidence="5 6">
    <name type="scientific">Microbulbifer aestuariivivens</name>
    <dbReference type="NCBI Taxonomy" id="1908308"/>
    <lineage>
        <taxon>Bacteria</taxon>
        <taxon>Pseudomonadati</taxon>
        <taxon>Pseudomonadota</taxon>
        <taxon>Gammaproteobacteria</taxon>
        <taxon>Cellvibrionales</taxon>
        <taxon>Microbulbiferaceae</taxon>
        <taxon>Microbulbifer</taxon>
    </lineage>
</organism>
<keyword evidence="6" id="KW-1185">Reference proteome</keyword>
<sequence>MADLQLASIKKTFGKTQTIHGIDLQIQPGEFVVFVGPSGCGKSTLLRMIAGLETVTEGSIHIARREVTDLPPSQRRIAMVFQSYALYPHMTAEQNLSFGMRMRRVDKDEIQRRVQRASEILQLQPYLQRKPGELSGGQCQRVAIGRALVQEPDVFLFDEPLSNLDAELRVKMRAEIADLHRRLDATMIYVTHDQTEAMTLADRIVVLRDGRIEQVGAPMALYANPANRFVAGFIGSPKMNFLRTGLGQSCGEQVTVTLAGDGGAADFTIPCTAMPSSPESLILGVRPEHIDLADDSPLRATVKTVERLGATSYLYCDLAGQELCVEHHGAGLPRAGTTVGLRLQSSQLFLFDGNDKRISADKPVAEAH</sequence>
<dbReference type="InterPro" id="IPR003439">
    <property type="entry name" value="ABC_transporter-like_ATP-bd"/>
</dbReference>
<dbReference type="PANTHER" id="PTHR43875">
    <property type="entry name" value="MALTODEXTRIN IMPORT ATP-BINDING PROTEIN MSMX"/>
    <property type="match status" value="1"/>
</dbReference>
<protein>
    <submittedName>
        <fullName evidence="5">Maltose/maltodextrin import ATP-binding protein MalK</fullName>
    </submittedName>
</protein>
<dbReference type="RefSeq" id="WP_345551242.1">
    <property type="nucleotide sequence ID" value="NZ_BAABRT010000016.1"/>
</dbReference>
<dbReference type="PROSITE" id="PS00211">
    <property type="entry name" value="ABC_TRANSPORTER_1"/>
    <property type="match status" value="1"/>
</dbReference>
<keyword evidence="2" id="KW-0547">Nucleotide-binding</keyword>
<dbReference type="InterPro" id="IPR013611">
    <property type="entry name" value="Transp-assoc_OB_typ2"/>
</dbReference>
<proteinExistence type="predicted"/>
<dbReference type="InterPro" id="IPR003593">
    <property type="entry name" value="AAA+_ATPase"/>
</dbReference>
<keyword evidence="3 5" id="KW-0067">ATP-binding</keyword>
<reference evidence="5 6" key="1">
    <citation type="submission" date="2024-02" db="EMBL/GenBank/DDBJ databases">
        <title>Microbulbifer aestuariivivens NBRC 112533.</title>
        <authorList>
            <person name="Ichikawa N."/>
            <person name="Katano-Makiyama Y."/>
            <person name="Hidaka K."/>
        </authorList>
    </citation>
    <scope>NUCLEOTIDE SEQUENCE [LARGE SCALE GENOMIC DNA]</scope>
    <source>
        <strain evidence="5 6">NBRC 112533</strain>
    </source>
</reference>
<dbReference type="InterPro" id="IPR017871">
    <property type="entry name" value="ABC_transporter-like_CS"/>
</dbReference>
<dbReference type="InterPro" id="IPR008995">
    <property type="entry name" value="Mo/tungstate-bd_C_term_dom"/>
</dbReference>
<dbReference type="SUPFAM" id="SSF50331">
    <property type="entry name" value="MOP-like"/>
    <property type="match status" value="1"/>
</dbReference>
<dbReference type="PROSITE" id="PS50893">
    <property type="entry name" value="ABC_TRANSPORTER_2"/>
    <property type="match status" value="1"/>
</dbReference>